<protein>
    <submittedName>
        <fullName evidence="1">Uncharacterized protein</fullName>
    </submittedName>
</protein>
<reference evidence="1 2" key="1">
    <citation type="journal article" date="2019" name="Int. J. Syst. Evol. Microbiol.">
        <title>The Global Catalogue of Microorganisms (GCM) 10K type strain sequencing project: providing services to taxonomists for standard genome sequencing and annotation.</title>
        <authorList>
            <consortium name="The Broad Institute Genomics Platform"/>
            <consortium name="The Broad Institute Genome Sequencing Center for Infectious Disease"/>
            <person name="Wu L."/>
            <person name="Ma J."/>
        </authorList>
    </citation>
    <scope>NUCLEOTIDE SEQUENCE [LARGE SCALE GENOMIC DNA]</scope>
    <source>
        <strain evidence="1 2">JCM 6833</strain>
    </source>
</reference>
<proteinExistence type="predicted"/>
<gene>
    <name evidence="1" type="ORF">GCM10010411_80880</name>
</gene>
<dbReference type="EMBL" id="BAAATD010000015">
    <property type="protein sequence ID" value="GAA2630784.1"/>
    <property type="molecule type" value="Genomic_DNA"/>
</dbReference>
<evidence type="ECO:0000313" key="2">
    <source>
        <dbReference type="Proteomes" id="UP001501509"/>
    </source>
</evidence>
<comment type="caution">
    <text evidence="1">The sequence shown here is derived from an EMBL/GenBank/DDBJ whole genome shotgun (WGS) entry which is preliminary data.</text>
</comment>
<organism evidence="1 2">
    <name type="scientific">Actinomadura fulvescens</name>
    <dbReference type="NCBI Taxonomy" id="46160"/>
    <lineage>
        <taxon>Bacteria</taxon>
        <taxon>Bacillati</taxon>
        <taxon>Actinomycetota</taxon>
        <taxon>Actinomycetes</taxon>
        <taxon>Streptosporangiales</taxon>
        <taxon>Thermomonosporaceae</taxon>
        <taxon>Actinomadura</taxon>
    </lineage>
</organism>
<accession>A0ABN3QN79</accession>
<keyword evidence="2" id="KW-1185">Reference proteome</keyword>
<sequence>MAKRRVRLDRQCDITLGWRHRRGGAAAGFGRAGSRGASPLGWRDYWGGMTACGVTTGVRYRRDGGTPVRRDR</sequence>
<evidence type="ECO:0000313" key="1">
    <source>
        <dbReference type="EMBL" id="GAA2630784.1"/>
    </source>
</evidence>
<dbReference type="Proteomes" id="UP001501509">
    <property type="component" value="Unassembled WGS sequence"/>
</dbReference>
<name>A0ABN3QN79_9ACTN</name>